<dbReference type="InterPro" id="IPR020904">
    <property type="entry name" value="Sc_DH/Rdtase_CS"/>
</dbReference>
<evidence type="ECO:0008006" key="6">
    <source>
        <dbReference type="Google" id="ProtNLM"/>
    </source>
</evidence>
<keyword evidence="3" id="KW-0560">Oxidoreductase</keyword>
<gene>
    <name evidence="4" type="ORF">SAPIO_CDS9212</name>
</gene>
<reference evidence="4 5" key="1">
    <citation type="journal article" date="2014" name="Genome Announc.">
        <title>Draft genome sequence of the pathogenic fungus Scedosporium apiospermum.</title>
        <authorList>
            <person name="Vandeputte P."/>
            <person name="Ghamrawi S."/>
            <person name="Rechenmann M."/>
            <person name="Iltis A."/>
            <person name="Giraud S."/>
            <person name="Fleury M."/>
            <person name="Thornton C."/>
            <person name="Delhaes L."/>
            <person name="Meyer W."/>
            <person name="Papon N."/>
            <person name="Bouchara J.P."/>
        </authorList>
    </citation>
    <scope>NUCLEOTIDE SEQUENCE [LARGE SCALE GENOMIC DNA]</scope>
    <source>
        <strain evidence="4 5">IHEM 14462</strain>
    </source>
</reference>
<dbReference type="KEGG" id="sapo:SAPIO_CDS9212"/>
<dbReference type="OMA" id="WILPAYG"/>
<evidence type="ECO:0000256" key="3">
    <source>
        <dbReference type="ARBA" id="ARBA00023002"/>
    </source>
</evidence>
<dbReference type="Gene3D" id="3.40.50.720">
    <property type="entry name" value="NAD(P)-binding Rossmann-like Domain"/>
    <property type="match status" value="1"/>
</dbReference>
<comment type="similarity">
    <text evidence="1">Belongs to the short-chain dehydrogenases/reductases (SDR) family.</text>
</comment>
<dbReference type="EMBL" id="JOWA01000132">
    <property type="protein sequence ID" value="KEZ40163.1"/>
    <property type="molecule type" value="Genomic_DNA"/>
</dbReference>
<protein>
    <recommendedName>
        <fullName evidence="6">Aflatoxin biosynthesis ketoreductase nor-1</fullName>
    </recommendedName>
</protein>
<proteinExistence type="inferred from homology"/>
<dbReference type="OrthoDB" id="9876299at2759"/>
<evidence type="ECO:0000256" key="2">
    <source>
        <dbReference type="ARBA" id="ARBA00022857"/>
    </source>
</evidence>
<dbReference type="PANTHER" id="PTHR43544">
    <property type="entry name" value="SHORT-CHAIN DEHYDROGENASE/REDUCTASE"/>
    <property type="match status" value="1"/>
</dbReference>
<keyword evidence="5" id="KW-1185">Reference proteome</keyword>
<dbReference type="InterPro" id="IPR051468">
    <property type="entry name" value="Fungal_SecMetab_SDRs"/>
</dbReference>
<comment type="caution">
    <text evidence="4">The sequence shown here is derived from an EMBL/GenBank/DDBJ whole genome shotgun (WGS) entry which is preliminary data.</text>
</comment>
<dbReference type="RefSeq" id="XP_016639962.1">
    <property type="nucleotide sequence ID" value="XM_016790659.1"/>
</dbReference>
<name>A0A084FYK1_PSEDA</name>
<dbReference type="VEuPathDB" id="FungiDB:SAPIO_CDS9212"/>
<dbReference type="PANTHER" id="PTHR43544:SF7">
    <property type="entry name" value="NADB-LER2"/>
    <property type="match status" value="1"/>
</dbReference>
<dbReference type="InterPro" id="IPR002347">
    <property type="entry name" value="SDR_fam"/>
</dbReference>
<dbReference type="InterPro" id="IPR036291">
    <property type="entry name" value="NAD(P)-bd_dom_sf"/>
</dbReference>
<dbReference type="Pfam" id="PF00106">
    <property type="entry name" value="adh_short"/>
    <property type="match status" value="1"/>
</dbReference>
<dbReference type="GeneID" id="27728284"/>
<sequence length="260" mass="27407">MPYTTECRKYLTSLGLGYALVSDLLLREHHVVIASTRHPTIPNALELLPRHPSSSIVHLTAEETSPSSDASAADAAAGATKLLASLSLAGHPQIDHIDVVVANAGTSGIRQSILETSHANLLECLQVNALAPLRLLQTAWPLLQRAKTPKFIFIGSVAGSVSGVDETGGWSNAVYGASKAAGHYLVRKAGKELEGHLAVGVIHPGWVQSETGNKRAVAQGLEKAPVTLKASVEGILDEIARMAPGKDAGFRTFDHGNIAW</sequence>
<dbReference type="GO" id="GO:0005737">
    <property type="term" value="C:cytoplasm"/>
    <property type="evidence" value="ECO:0007669"/>
    <property type="project" value="TreeGrafter"/>
</dbReference>
<keyword evidence="2" id="KW-0521">NADP</keyword>
<dbReference type="PROSITE" id="PS00061">
    <property type="entry name" value="ADH_SHORT"/>
    <property type="match status" value="1"/>
</dbReference>
<dbReference type="AlphaFoldDB" id="A0A084FYK1"/>
<dbReference type="PRINTS" id="PR00081">
    <property type="entry name" value="GDHRDH"/>
</dbReference>
<evidence type="ECO:0000313" key="5">
    <source>
        <dbReference type="Proteomes" id="UP000028545"/>
    </source>
</evidence>
<organism evidence="4 5">
    <name type="scientific">Pseudallescheria apiosperma</name>
    <name type="common">Scedosporium apiospermum</name>
    <dbReference type="NCBI Taxonomy" id="563466"/>
    <lineage>
        <taxon>Eukaryota</taxon>
        <taxon>Fungi</taxon>
        <taxon>Dikarya</taxon>
        <taxon>Ascomycota</taxon>
        <taxon>Pezizomycotina</taxon>
        <taxon>Sordariomycetes</taxon>
        <taxon>Hypocreomycetidae</taxon>
        <taxon>Microascales</taxon>
        <taxon>Microascaceae</taxon>
        <taxon>Scedosporium</taxon>
    </lineage>
</organism>
<dbReference type="GO" id="GO:0016491">
    <property type="term" value="F:oxidoreductase activity"/>
    <property type="evidence" value="ECO:0007669"/>
    <property type="project" value="UniProtKB-KW"/>
</dbReference>
<dbReference type="HOGENOM" id="CLU_010194_9_1_1"/>
<evidence type="ECO:0000313" key="4">
    <source>
        <dbReference type="EMBL" id="KEZ40163.1"/>
    </source>
</evidence>
<dbReference type="SUPFAM" id="SSF51735">
    <property type="entry name" value="NAD(P)-binding Rossmann-fold domains"/>
    <property type="match status" value="1"/>
</dbReference>
<dbReference type="Proteomes" id="UP000028545">
    <property type="component" value="Unassembled WGS sequence"/>
</dbReference>
<evidence type="ECO:0000256" key="1">
    <source>
        <dbReference type="ARBA" id="ARBA00006484"/>
    </source>
</evidence>
<accession>A0A084FYK1</accession>